<keyword evidence="1" id="KW-0143">Chaperone</keyword>
<dbReference type="Proteomes" id="UP000193920">
    <property type="component" value="Unassembled WGS sequence"/>
</dbReference>
<dbReference type="InterPro" id="IPR036034">
    <property type="entry name" value="PDZ_sf"/>
</dbReference>
<protein>
    <recommendedName>
        <fullName evidence="2">Probable 26S proteasome regulatory subunit p27</fullName>
    </recommendedName>
</protein>
<comment type="caution">
    <text evidence="5">The sequence shown here is derived from an EMBL/GenBank/DDBJ whole genome shotgun (WGS) entry which is preliminary data.</text>
</comment>
<reference evidence="5 6" key="1">
    <citation type="submission" date="2016-08" db="EMBL/GenBank/DDBJ databases">
        <title>A Parts List for Fungal Cellulosomes Revealed by Comparative Genomics.</title>
        <authorList>
            <consortium name="DOE Joint Genome Institute"/>
            <person name="Haitjema C.H."/>
            <person name="Gilmore S.P."/>
            <person name="Henske J.K."/>
            <person name="Solomon K.V."/>
            <person name="De Groot R."/>
            <person name="Kuo A."/>
            <person name="Mondo S.J."/>
            <person name="Salamov A.A."/>
            <person name="Labutti K."/>
            <person name="Zhao Z."/>
            <person name="Chiniquy J."/>
            <person name="Barry K."/>
            <person name="Brewer H.M."/>
            <person name="Purvine S.O."/>
            <person name="Wright A.T."/>
            <person name="Boxma B."/>
            <person name="Van Alen T."/>
            <person name="Hackstein J.H."/>
            <person name="Baker S.E."/>
            <person name="Grigoriev I.V."/>
            <person name="O'Malley M.A."/>
        </authorList>
    </citation>
    <scope>NUCLEOTIDE SEQUENCE [LARGE SCALE GENOMIC DNA]</scope>
    <source>
        <strain evidence="5 6">G1</strain>
    </source>
</reference>
<keyword evidence="5" id="KW-0647">Proteasome</keyword>
<dbReference type="InterPro" id="IPR024958">
    <property type="entry name" value="GRASP_PDZ"/>
</dbReference>
<dbReference type="Gene3D" id="2.30.42.10">
    <property type="match status" value="1"/>
</dbReference>
<keyword evidence="6" id="KW-1185">Reference proteome</keyword>
<dbReference type="SUPFAM" id="SSF50156">
    <property type="entry name" value="PDZ domain-like"/>
    <property type="match status" value="1"/>
</dbReference>
<dbReference type="Pfam" id="PF04495">
    <property type="entry name" value="GRASP55_65"/>
    <property type="match status" value="1"/>
</dbReference>
<evidence type="ECO:0000256" key="1">
    <source>
        <dbReference type="ARBA" id="ARBA00023186"/>
    </source>
</evidence>
<dbReference type="Gene3D" id="6.10.140.1710">
    <property type="match status" value="1"/>
</dbReference>
<evidence type="ECO:0000259" key="3">
    <source>
        <dbReference type="Pfam" id="PF04495"/>
    </source>
</evidence>
<accession>A0A1Y2ERH0</accession>
<feature type="domain" description="Nas2 N-terminal" evidence="4">
    <location>
        <begin position="37"/>
        <end position="114"/>
    </location>
</feature>
<dbReference type="AlphaFoldDB" id="A0A1Y2ERH0"/>
<proteinExistence type="predicted"/>
<dbReference type="PANTHER" id="PTHR12651">
    <property type="entry name" value="26S PROTEASOME NON-ATPASE REGULATORY SUBUNIT 9"/>
    <property type="match status" value="1"/>
</dbReference>
<evidence type="ECO:0000313" key="6">
    <source>
        <dbReference type="Proteomes" id="UP000193920"/>
    </source>
</evidence>
<dbReference type="OrthoDB" id="72325at2759"/>
<dbReference type="InterPro" id="IPR040815">
    <property type="entry name" value="Nas2_N"/>
</dbReference>
<name>A0A1Y2ERH0_9FUNG</name>
<organism evidence="5 6">
    <name type="scientific">Neocallimastix californiae</name>
    <dbReference type="NCBI Taxonomy" id="1754190"/>
    <lineage>
        <taxon>Eukaryota</taxon>
        <taxon>Fungi</taxon>
        <taxon>Fungi incertae sedis</taxon>
        <taxon>Chytridiomycota</taxon>
        <taxon>Chytridiomycota incertae sedis</taxon>
        <taxon>Neocallimastigomycetes</taxon>
        <taxon>Neocallimastigales</taxon>
        <taxon>Neocallimastigaceae</taxon>
        <taxon>Neocallimastix</taxon>
    </lineage>
</organism>
<dbReference type="GO" id="GO:0005634">
    <property type="term" value="C:nucleus"/>
    <property type="evidence" value="ECO:0007669"/>
    <property type="project" value="TreeGrafter"/>
</dbReference>
<evidence type="ECO:0000256" key="2">
    <source>
        <dbReference type="ARBA" id="ARBA00068021"/>
    </source>
</evidence>
<dbReference type="InterPro" id="IPR035269">
    <property type="entry name" value="PSMD9"/>
</dbReference>
<dbReference type="EMBL" id="MCOG01000030">
    <property type="protein sequence ID" value="ORY74191.1"/>
    <property type="molecule type" value="Genomic_DNA"/>
</dbReference>
<dbReference type="GO" id="GO:0000502">
    <property type="term" value="C:proteasome complex"/>
    <property type="evidence" value="ECO:0007669"/>
    <property type="project" value="UniProtKB-KW"/>
</dbReference>
<sequence>MTNPITISQYESQAENLPKKSEILEDTSNMTPMEKAQYLMKRKDAIEKEILEWEEILKSHKVGMTGSLLDSEGFPRSDIDIVQIRIARNKIICLKNDYKGIMKDIEQALYDVHKVNKEKKEQAKAQALANQRPFAIVNTVADNSPAFEAGLLEKDKILNFGNINETNNENLKALAKVVMDNKNKPINIVVLRGENTKVDLTLTPKEWSGRGLLGCHILPY</sequence>
<evidence type="ECO:0000313" key="5">
    <source>
        <dbReference type="EMBL" id="ORY74191.1"/>
    </source>
</evidence>
<dbReference type="STRING" id="1754190.A0A1Y2ERH0"/>
<dbReference type="PANTHER" id="PTHR12651:SF1">
    <property type="entry name" value="26S PROTEASOME NON-ATPASE REGULATORY SUBUNIT 9"/>
    <property type="match status" value="1"/>
</dbReference>
<gene>
    <name evidence="5" type="ORF">LY90DRAFT_666326</name>
</gene>
<dbReference type="FunFam" id="2.30.42.10:FF:000107">
    <property type="entry name" value="26S proteasome non-ATPase regulatory subunit 9"/>
    <property type="match status" value="1"/>
</dbReference>
<dbReference type="GO" id="GO:0070682">
    <property type="term" value="P:proteasome regulatory particle assembly"/>
    <property type="evidence" value="ECO:0007669"/>
    <property type="project" value="InterPro"/>
</dbReference>
<feature type="domain" description="PDZ GRASP-type" evidence="3">
    <location>
        <begin position="129"/>
        <end position="217"/>
    </location>
</feature>
<dbReference type="GO" id="GO:0005737">
    <property type="term" value="C:cytoplasm"/>
    <property type="evidence" value="ECO:0007669"/>
    <property type="project" value="TreeGrafter"/>
</dbReference>
<dbReference type="Pfam" id="PF18265">
    <property type="entry name" value="Nas2_N"/>
    <property type="match status" value="1"/>
</dbReference>
<evidence type="ECO:0000259" key="4">
    <source>
        <dbReference type="Pfam" id="PF18265"/>
    </source>
</evidence>